<organism evidence="9 10">
    <name type="scientific">Bartonella apis</name>
    <dbReference type="NCBI Taxonomy" id="1686310"/>
    <lineage>
        <taxon>Bacteria</taxon>
        <taxon>Pseudomonadati</taxon>
        <taxon>Pseudomonadota</taxon>
        <taxon>Alphaproteobacteria</taxon>
        <taxon>Hyphomicrobiales</taxon>
        <taxon>Bartonellaceae</taxon>
        <taxon>Bartonella</taxon>
    </lineage>
</organism>
<evidence type="ECO:0000256" key="3">
    <source>
        <dbReference type="ARBA" id="ARBA00022630"/>
    </source>
</evidence>
<keyword evidence="4" id="KW-0274">FAD</keyword>
<evidence type="ECO:0000256" key="2">
    <source>
        <dbReference type="ARBA" id="ARBA00008000"/>
    </source>
</evidence>
<comment type="cofactor">
    <cofactor evidence="1">
        <name>FAD</name>
        <dbReference type="ChEBI" id="CHEBI:57692"/>
    </cofactor>
</comment>
<dbReference type="InterPro" id="IPR004113">
    <property type="entry name" value="FAD-bd_oxidored_4_C"/>
</dbReference>
<dbReference type="GO" id="GO:0004458">
    <property type="term" value="F:D-lactate dehydrogenase (cytochrome) activity"/>
    <property type="evidence" value="ECO:0007669"/>
    <property type="project" value="UniProtKB-EC"/>
</dbReference>
<dbReference type="Gene3D" id="1.10.45.10">
    <property type="entry name" value="Vanillyl-alcohol Oxidase, Chain A, domain 4"/>
    <property type="match status" value="1"/>
</dbReference>
<sequence>MARLDQKTVDQVCKELETAFGNRFSNNLSVRDTHSHNETKLRHEVPDGVVYALSKDDVVKTVKICARYKMPIIGFGVGSSLEGQLNAPVGGISIDFSKMDQVVSFSPEDMTVTIQPGITRETLNSWLRDSGLFFPIDPGANASIGGMASTRASGTSAVRYGTMREAVLCAEAVMADGRLIRTASRAKKSAAGYDLTRLLVGSEGTLGLFTELTIRLHPIPEVVSSGICTFATIGDACNTVIESIQCAIPFARVELMDEFMVKACNAYSGLTLEPRPTLCVEFHGDEASVASQAATFSEIASAHGSSNFQQSTDPEKRAQLWKARHSALWAAEASLPECDVFSTDACVPISRLADCVTETQKDLKEHNLIGPIIGHVGDGNFHVFVGYPKDNEREEKRIYEFTERLSERAISMGGTCTGEHGIGQRKIKYLRMELGDAVDFMWTIKQALDPDNILNPGKYGFPEN</sequence>
<comment type="caution">
    <text evidence="9">The sequence shown here is derived from an EMBL/GenBank/DDBJ whole genome shotgun (WGS) entry which is preliminary data.</text>
</comment>
<evidence type="ECO:0000256" key="7">
    <source>
        <dbReference type="ARBA" id="ARBA00038897"/>
    </source>
</evidence>
<dbReference type="Pfam" id="PF02913">
    <property type="entry name" value="FAD-oxidase_C"/>
    <property type="match status" value="1"/>
</dbReference>
<keyword evidence="3" id="KW-0285">Flavoprotein</keyword>
<dbReference type="InterPro" id="IPR016166">
    <property type="entry name" value="FAD-bd_PCMH"/>
</dbReference>
<accession>A0A1R0F8Q3</accession>
<dbReference type="EC" id="1.1.2.4" evidence="7"/>
<dbReference type="GeneID" id="92991798"/>
<evidence type="ECO:0000256" key="4">
    <source>
        <dbReference type="ARBA" id="ARBA00022827"/>
    </source>
</evidence>
<comment type="similarity">
    <text evidence="2">Belongs to the FAD-binding oxidoreductase/transferase type 4 family.</text>
</comment>
<evidence type="ECO:0000313" key="10">
    <source>
        <dbReference type="Proteomes" id="UP000187344"/>
    </source>
</evidence>
<name>A0A1R0F8Q3_9HYPH</name>
<dbReference type="PANTHER" id="PTHR11748">
    <property type="entry name" value="D-LACTATE DEHYDROGENASE"/>
    <property type="match status" value="1"/>
</dbReference>
<dbReference type="GO" id="GO:0008720">
    <property type="term" value="F:D-lactate dehydrogenase (NAD+) activity"/>
    <property type="evidence" value="ECO:0007669"/>
    <property type="project" value="TreeGrafter"/>
</dbReference>
<dbReference type="FunFam" id="1.10.45.10:FF:000001">
    <property type="entry name" value="D-lactate dehydrogenase mitochondrial"/>
    <property type="match status" value="1"/>
</dbReference>
<evidence type="ECO:0000313" key="9">
    <source>
        <dbReference type="EMBL" id="OLY43364.1"/>
    </source>
</evidence>
<protein>
    <recommendedName>
        <fullName evidence="7">D-lactate dehydrogenase (cytochrome)</fullName>
        <ecNumber evidence="7">1.1.2.4</ecNumber>
    </recommendedName>
</protein>
<evidence type="ECO:0000256" key="1">
    <source>
        <dbReference type="ARBA" id="ARBA00001974"/>
    </source>
</evidence>
<dbReference type="Gene3D" id="3.30.70.2740">
    <property type="match status" value="1"/>
</dbReference>
<feature type="domain" description="FAD-binding PCMH-type" evidence="8">
    <location>
        <begin position="42"/>
        <end position="219"/>
    </location>
</feature>
<keyword evidence="10" id="KW-1185">Reference proteome</keyword>
<reference evidence="9 10" key="1">
    <citation type="submission" date="2016-12" db="EMBL/GenBank/DDBJ databases">
        <title>Comparative genomics of Bartonella apis.</title>
        <authorList>
            <person name="Engel P."/>
        </authorList>
    </citation>
    <scope>NUCLEOTIDE SEQUENCE [LARGE SCALE GENOMIC DNA]</scope>
    <source>
        <strain evidence="9 10">PEB0149</strain>
    </source>
</reference>
<dbReference type="EMBL" id="LXYT01000002">
    <property type="protein sequence ID" value="OLY43364.1"/>
    <property type="molecule type" value="Genomic_DNA"/>
</dbReference>
<dbReference type="PROSITE" id="PS51387">
    <property type="entry name" value="FAD_PCMH"/>
    <property type="match status" value="1"/>
</dbReference>
<dbReference type="Pfam" id="PF01565">
    <property type="entry name" value="FAD_binding_4"/>
    <property type="match status" value="1"/>
</dbReference>
<dbReference type="SUPFAM" id="SSF56176">
    <property type="entry name" value="FAD-binding/transporter-associated domain-like"/>
    <property type="match status" value="1"/>
</dbReference>
<evidence type="ECO:0000256" key="5">
    <source>
        <dbReference type="ARBA" id="ARBA00022946"/>
    </source>
</evidence>
<dbReference type="FunFam" id="3.30.70.2740:FF:000001">
    <property type="entry name" value="D-lactate dehydrogenase mitochondrial"/>
    <property type="match status" value="1"/>
</dbReference>
<proteinExistence type="inferred from homology"/>
<dbReference type="RefSeq" id="WP_075870237.1">
    <property type="nucleotide sequence ID" value="NZ_CALYQA010000001.1"/>
</dbReference>
<keyword evidence="5" id="KW-0809">Transit peptide</keyword>
<dbReference type="InterPro" id="IPR016169">
    <property type="entry name" value="FAD-bd_PCMH_sub2"/>
</dbReference>
<dbReference type="AlphaFoldDB" id="A0A1R0F8Q3"/>
<dbReference type="InterPro" id="IPR006094">
    <property type="entry name" value="Oxid_FAD_bind_N"/>
</dbReference>
<keyword evidence="6 9" id="KW-0560">Oxidoreductase</keyword>
<dbReference type="InterPro" id="IPR016164">
    <property type="entry name" value="FAD-linked_Oxase-like_C"/>
</dbReference>
<gene>
    <name evidence="9" type="ORF">PEB0149_007900</name>
</gene>
<dbReference type="OrthoDB" id="9811557at2"/>
<dbReference type="InterPro" id="IPR016171">
    <property type="entry name" value="Vanillyl_alc_oxidase_C-sub2"/>
</dbReference>
<dbReference type="Gene3D" id="3.30.465.10">
    <property type="match status" value="1"/>
</dbReference>
<dbReference type="GO" id="GO:1903457">
    <property type="term" value="P:lactate catabolic process"/>
    <property type="evidence" value="ECO:0007669"/>
    <property type="project" value="TreeGrafter"/>
</dbReference>
<dbReference type="SUPFAM" id="SSF55103">
    <property type="entry name" value="FAD-linked oxidases, C-terminal domain"/>
    <property type="match status" value="1"/>
</dbReference>
<dbReference type="InterPro" id="IPR036318">
    <property type="entry name" value="FAD-bd_PCMH-like_sf"/>
</dbReference>
<dbReference type="PANTHER" id="PTHR11748:SF111">
    <property type="entry name" value="D-LACTATE DEHYDROGENASE, MITOCHONDRIAL-RELATED"/>
    <property type="match status" value="1"/>
</dbReference>
<dbReference type="GO" id="GO:0071949">
    <property type="term" value="F:FAD binding"/>
    <property type="evidence" value="ECO:0007669"/>
    <property type="project" value="InterPro"/>
</dbReference>
<dbReference type="FunFam" id="3.30.465.10:FF:000016">
    <property type="entry name" value="probable D-lactate dehydrogenase, mitochondrial"/>
    <property type="match status" value="1"/>
</dbReference>
<evidence type="ECO:0000256" key="6">
    <source>
        <dbReference type="ARBA" id="ARBA00023002"/>
    </source>
</evidence>
<dbReference type="Proteomes" id="UP000187344">
    <property type="component" value="Unassembled WGS sequence"/>
</dbReference>
<evidence type="ECO:0000259" key="8">
    <source>
        <dbReference type="PROSITE" id="PS51387"/>
    </source>
</evidence>